<keyword evidence="3" id="KW-1185">Reference proteome</keyword>
<evidence type="ECO:0000256" key="1">
    <source>
        <dbReference type="SAM" id="MobiDB-lite"/>
    </source>
</evidence>
<accession>A0AAE0XZA9</accession>
<proteinExistence type="predicted"/>
<evidence type="ECO:0000313" key="2">
    <source>
        <dbReference type="EMBL" id="KAK3724709.1"/>
    </source>
</evidence>
<dbReference type="EMBL" id="JAWDGP010007341">
    <property type="protein sequence ID" value="KAK3724709.1"/>
    <property type="molecule type" value="Genomic_DNA"/>
</dbReference>
<sequence length="215" mass="22994">MHTTHVFTRIRDVREPILGCSSVSELVAAWLLCHPGDRRERRGVCEIYTAPWTQGRANVSPSHPDTLYGVRALTSILETGSLYAGVTGGARNSLPCYNLCERQTHWGDGNTGYQATVGSNMVSHGLGGRVGVAMETLARPSAAIKHLQNQFYTGGLTAAGDGKLRGQDGSCDATHRPVYVFVRKMTALNTEGRSSTTTDLVAGDSGADCSDHGWA</sequence>
<feature type="region of interest" description="Disordered" evidence="1">
    <location>
        <begin position="192"/>
        <end position="215"/>
    </location>
</feature>
<evidence type="ECO:0000313" key="3">
    <source>
        <dbReference type="Proteomes" id="UP001283361"/>
    </source>
</evidence>
<comment type="caution">
    <text evidence="2">The sequence shown here is derived from an EMBL/GenBank/DDBJ whole genome shotgun (WGS) entry which is preliminary data.</text>
</comment>
<gene>
    <name evidence="2" type="ORF">RRG08_041189</name>
</gene>
<dbReference type="AlphaFoldDB" id="A0AAE0XZA9"/>
<name>A0AAE0XZA9_9GAST</name>
<organism evidence="2 3">
    <name type="scientific">Elysia crispata</name>
    <name type="common">lettuce slug</name>
    <dbReference type="NCBI Taxonomy" id="231223"/>
    <lineage>
        <taxon>Eukaryota</taxon>
        <taxon>Metazoa</taxon>
        <taxon>Spiralia</taxon>
        <taxon>Lophotrochozoa</taxon>
        <taxon>Mollusca</taxon>
        <taxon>Gastropoda</taxon>
        <taxon>Heterobranchia</taxon>
        <taxon>Euthyneura</taxon>
        <taxon>Panpulmonata</taxon>
        <taxon>Sacoglossa</taxon>
        <taxon>Placobranchoidea</taxon>
        <taxon>Plakobranchidae</taxon>
        <taxon>Elysia</taxon>
    </lineage>
</organism>
<protein>
    <submittedName>
        <fullName evidence="2">Uncharacterized protein</fullName>
    </submittedName>
</protein>
<dbReference type="Proteomes" id="UP001283361">
    <property type="component" value="Unassembled WGS sequence"/>
</dbReference>
<reference evidence="2" key="1">
    <citation type="journal article" date="2023" name="G3 (Bethesda)">
        <title>A reference genome for the long-term kleptoplast-retaining sea slug Elysia crispata morphotype clarki.</title>
        <authorList>
            <person name="Eastman K.E."/>
            <person name="Pendleton A.L."/>
            <person name="Shaikh M.A."/>
            <person name="Suttiyut T."/>
            <person name="Ogas R."/>
            <person name="Tomko P."/>
            <person name="Gavelis G."/>
            <person name="Widhalm J.R."/>
            <person name="Wisecaver J.H."/>
        </authorList>
    </citation>
    <scope>NUCLEOTIDE SEQUENCE</scope>
    <source>
        <strain evidence="2">ECLA1</strain>
    </source>
</reference>